<evidence type="ECO:0000313" key="2">
    <source>
        <dbReference type="EMBL" id="QPX48236.1"/>
    </source>
</evidence>
<dbReference type="Proteomes" id="UP000664915">
    <property type="component" value="Segment"/>
</dbReference>
<dbReference type="KEGG" id="vg:77946441"/>
<feature type="region of interest" description="Disordered" evidence="1">
    <location>
        <begin position="325"/>
        <end position="361"/>
    </location>
</feature>
<protein>
    <submittedName>
        <fullName evidence="2">Uncharacterized protein</fullName>
    </submittedName>
</protein>
<organism evidence="2 3">
    <name type="scientific">Synechococcus phage S-SRM01</name>
    <dbReference type="NCBI Taxonomy" id="2781608"/>
    <lineage>
        <taxon>Viruses</taxon>
        <taxon>Duplodnaviria</taxon>
        <taxon>Heunggongvirae</taxon>
        <taxon>Uroviricota</taxon>
        <taxon>Caudoviricetes</taxon>
        <taxon>Pantevenvirales</taxon>
        <taxon>Kyanoviridae</taxon>
        <taxon>Serangoonvirus</taxon>
        <taxon>Serangoonvirus essarone</taxon>
    </lineage>
</organism>
<reference evidence="2" key="1">
    <citation type="submission" date="2020-09" db="EMBL/GenBank/DDBJ databases">
        <authorList>
            <person name="Zhang D."/>
            <person name="Hatherill J.R."/>
            <person name="Ramirez J.F."/>
            <person name="Edinger B."/>
            <person name="Balarin R."/>
            <person name="Sullivan A."/>
            <person name="Humpal K.M."/>
            <person name="Guseva A."/>
            <person name="Butela K.A."/>
            <person name="Garlena R.A."/>
            <person name="Russell D.A."/>
            <person name="Pope W.H."/>
            <person name="Jacobs-Sera D."/>
            <person name="Hatfull G.F."/>
        </authorList>
    </citation>
    <scope>NUCLEOTIDE SEQUENCE</scope>
</reference>
<feature type="region of interest" description="Disordered" evidence="1">
    <location>
        <begin position="242"/>
        <end position="309"/>
    </location>
</feature>
<feature type="compositionally biased region" description="Low complexity" evidence="1">
    <location>
        <begin position="256"/>
        <end position="282"/>
    </location>
</feature>
<name>A0A879R3C9_9CAUD</name>
<dbReference type="EMBL" id="MW015081">
    <property type="protein sequence ID" value="QPX48236.1"/>
    <property type="molecule type" value="Genomic_DNA"/>
</dbReference>
<feature type="compositionally biased region" description="Polar residues" evidence="1">
    <location>
        <begin position="346"/>
        <end position="360"/>
    </location>
</feature>
<feature type="compositionally biased region" description="Polar residues" evidence="1">
    <location>
        <begin position="287"/>
        <end position="296"/>
    </location>
</feature>
<accession>A0A879R3C9</accession>
<dbReference type="GeneID" id="77946441"/>
<proteinExistence type="predicted"/>
<evidence type="ECO:0000313" key="3">
    <source>
        <dbReference type="Proteomes" id="UP000664915"/>
    </source>
</evidence>
<sequence>MSRISQDFINSVGYLYEEINIQQNDFLNEESQYYDAEVSELVEDILATISTSMVYEGYSAEGIIGFLADSSEQDIVEKYLSFDENILTESVVSEDYITEQLELFDVAIDEGIGSLIGKVAKGAIGLAGRVASKPARAAVAKKMMTSKNPAKTAAAVDRLARMKLNKAGAPSDITKKLVDAAPDVSTKTRIAATAPVVGKLVKGAQKVKDIGQGAKKALPGIAKGAGIFGLGAAGGYVGAKMAGAGSGTKSTESQRPPASADASADAPSAPSTPGSRTSSTPAPKAPSTRSSASGSKPRSKDAARPGETPMQQWARLHPNLAAKVKPGQSGYEEISQTRVKPGPYEKQNQTPTQGPSTAQIDTKDVDAAIKAEQERQKKRLEQQKNTSMTAKESYEPYDVVLNYLMSEGHADTLDEANYIMLEMDEKAIGTIIEEYEDYLLAEEIQEWVNSLLDEGYDLSEYSWDDVVEYYVTEAKYGTAKGRKKLAKKVRAGKDVGKKGAGFEAIVDKASGKYGKKRATKIAAAAMWKNLGK</sequence>
<keyword evidence="3" id="KW-1185">Reference proteome</keyword>
<dbReference type="RefSeq" id="YP_010670246.1">
    <property type="nucleotide sequence ID" value="NC_070963.1"/>
</dbReference>
<evidence type="ECO:0000256" key="1">
    <source>
        <dbReference type="SAM" id="MobiDB-lite"/>
    </source>
</evidence>